<keyword evidence="3" id="KW-1185">Reference proteome</keyword>
<dbReference type="PANTHER" id="PTHR33236">
    <property type="entry name" value="INTRAFLAGELLAR TRANSPORT PROTEIN 122 FAMILY PROTEIN-RELATED"/>
    <property type="match status" value="1"/>
</dbReference>
<evidence type="ECO:0000313" key="3">
    <source>
        <dbReference type="Proteomes" id="UP001219518"/>
    </source>
</evidence>
<dbReference type="Proteomes" id="UP001219518">
    <property type="component" value="Unassembled WGS sequence"/>
</dbReference>
<comment type="caution">
    <text evidence="2">The sequence shown here is derived from an EMBL/GenBank/DDBJ whole genome shotgun (WGS) entry which is preliminary data.</text>
</comment>
<dbReference type="PANTHER" id="PTHR33236:SF6">
    <property type="entry name" value="CUB DOMAIN-CONTAINING PROTEIN"/>
    <property type="match status" value="1"/>
</dbReference>
<proteinExistence type="predicted"/>
<feature type="domain" description="CUB" evidence="1">
    <location>
        <begin position="8"/>
        <end position="62"/>
    </location>
</feature>
<reference evidence="2" key="2">
    <citation type="journal article" date="2023" name="BMC Genomics">
        <title>Pest status, molecular evolution, and epigenetic factors derived from the genome assembly of Frankliniella fusca, a thysanopteran phytovirus vector.</title>
        <authorList>
            <person name="Catto M.A."/>
            <person name="Labadie P.E."/>
            <person name="Jacobson A.L."/>
            <person name="Kennedy G.G."/>
            <person name="Srinivasan R."/>
            <person name="Hunt B.G."/>
        </authorList>
    </citation>
    <scope>NUCLEOTIDE SEQUENCE</scope>
    <source>
        <strain evidence="2">PL_HMW_Pooled</strain>
    </source>
</reference>
<dbReference type="AlphaFoldDB" id="A0AAE1LM09"/>
<gene>
    <name evidence="2" type="ORF">KUF71_001932</name>
</gene>
<evidence type="ECO:0000259" key="1">
    <source>
        <dbReference type="Pfam" id="PF26080"/>
    </source>
</evidence>
<evidence type="ECO:0000313" key="2">
    <source>
        <dbReference type="EMBL" id="KAK3923524.1"/>
    </source>
</evidence>
<organism evidence="2 3">
    <name type="scientific">Frankliniella fusca</name>
    <dbReference type="NCBI Taxonomy" id="407009"/>
    <lineage>
        <taxon>Eukaryota</taxon>
        <taxon>Metazoa</taxon>
        <taxon>Ecdysozoa</taxon>
        <taxon>Arthropoda</taxon>
        <taxon>Hexapoda</taxon>
        <taxon>Insecta</taxon>
        <taxon>Pterygota</taxon>
        <taxon>Neoptera</taxon>
        <taxon>Paraneoptera</taxon>
        <taxon>Thysanoptera</taxon>
        <taxon>Terebrantia</taxon>
        <taxon>Thripoidea</taxon>
        <taxon>Thripidae</taxon>
        <taxon>Frankliniella</taxon>
    </lineage>
</organism>
<accession>A0AAE1LM09</accession>
<dbReference type="Pfam" id="PF26080">
    <property type="entry name" value="CUB_animal"/>
    <property type="match status" value="1"/>
</dbReference>
<dbReference type="InterPro" id="IPR058698">
    <property type="entry name" value="CUB_metazoa"/>
</dbReference>
<name>A0AAE1LM09_9NEOP</name>
<dbReference type="EMBL" id="JAHWGI010001147">
    <property type="protein sequence ID" value="KAK3923524.1"/>
    <property type="molecule type" value="Genomic_DNA"/>
</dbReference>
<reference evidence="2" key="1">
    <citation type="submission" date="2021-07" db="EMBL/GenBank/DDBJ databases">
        <authorList>
            <person name="Catto M.A."/>
            <person name="Jacobson A."/>
            <person name="Kennedy G."/>
            <person name="Labadie P."/>
            <person name="Hunt B.G."/>
            <person name="Srinivasan R."/>
        </authorList>
    </citation>
    <scope>NUCLEOTIDE SEQUENCE</scope>
    <source>
        <strain evidence="2">PL_HMW_Pooled</strain>
        <tissue evidence="2">Head</tissue>
    </source>
</reference>
<protein>
    <submittedName>
        <fullName evidence="2">Cubilin</fullName>
    </submittedName>
</protein>
<sequence>MWCIAAEEGCLQYFTGVSGTIKSFNYDPNGGLQLSNQDYSICVRMERNFCGIQYNQCADTGKQSNQRKIK</sequence>